<dbReference type="SMART" id="SM00408">
    <property type="entry name" value="IGc2"/>
    <property type="match status" value="5"/>
</dbReference>
<dbReference type="InterPro" id="IPR003598">
    <property type="entry name" value="Ig_sub2"/>
</dbReference>
<feature type="compositionally biased region" description="Polar residues" evidence="6">
    <location>
        <begin position="320"/>
        <end position="337"/>
    </location>
</feature>
<dbReference type="Pfam" id="PF13895">
    <property type="entry name" value="Ig_2"/>
    <property type="match status" value="2"/>
</dbReference>
<evidence type="ECO:0000256" key="7">
    <source>
        <dbReference type="SAM" id="Phobius"/>
    </source>
</evidence>
<proteinExistence type="predicted"/>
<feature type="domain" description="Ig-like" evidence="8">
    <location>
        <begin position="423"/>
        <end position="509"/>
    </location>
</feature>
<keyword evidence="4" id="KW-0325">Glycoprotein</keyword>
<dbReference type="InterPro" id="IPR051275">
    <property type="entry name" value="Cell_adhesion_signaling"/>
</dbReference>
<dbReference type="AlphaFoldDB" id="A0A3Q2WB46"/>
<keyword evidence="3" id="KW-1015">Disulfide bond</keyword>
<dbReference type="InterPro" id="IPR013783">
    <property type="entry name" value="Ig-like_fold"/>
</dbReference>
<dbReference type="InterPro" id="IPR013098">
    <property type="entry name" value="Ig_I-set"/>
</dbReference>
<dbReference type="Proteomes" id="UP000264840">
    <property type="component" value="Unplaced"/>
</dbReference>
<dbReference type="PANTHER" id="PTHR11640:SF31">
    <property type="entry name" value="IRREGULAR CHIASM C-ROUGHEST PROTEIN-RELATED"/>
    <property type="match status" value="1"/>
</dbReference>
<evidence type="ECO:0000256" key="4">
    <source>
        <dbReference type="ARBA" id="ARBA00023180"/>
    </source>
</evidence>
<dbReference type="GO" id="GO:0098609">
    <property type="term" value="P:cell-cell adhesion"/>
    <property type="evidence" value="ECO:0007669"/>
    <property type="project" value="TreeGrafter"/>
</dbReference>
<feature type="region of interest" description="Disordered" evidence="6">
    <location>
        <begin position="317"/>
        <end position="337"/>
    </location>
</feature>
<dbReference type="SMART" id="SM00409">
    <property type="entry name" value="IG"/>
    <property type="match status" value="8"/>
</dbReference>
<evidence type="ECO:0000313" key="9">
    <source>
        <dbReference type="Ensembl" id="ENSHBUP00000022100.1"/>
    </source>
</evidence>
<evidence type="ECO:0000313" key="10">
    <source>
        <dbReference type="Proteomes" id="UP000264840"/>
    </source>
</evidence>
<feature type="transmembrane region" description="Helical" evidence="7">
    <location>
        <begin position="802"/>
        <end position="823"/>
    </location>
</feature>
<evidence type="ECO:0000256" key="5">
    <source>
        <dbReference type="ARBA" id="ARBA00023319"/>
    </source>
</evidence>
<evidence type="ECO:0000256" key="3">
    <source>
        <dbReference type="ARBA" id="ARBA00023157"/>
    </source>
</evidence>
<dbReference type="InterPro" id="IPR007110">
    <property type="entry name" value="Ig-like_dom"/>
</dbReference>
<keyword evidence="7" id="KW-0812">Transmembrane</keyword>
<evidence type="ECO:0000256" key="1">
    <source>
        <dbReference type="ARBA" id="ARBA00004479"/>
    </source>
</evidence>
<evidence type="ECO:0000256" key="6">
    <source>
        <dbReference type="SAM" id="MobiDB-lite"/>
    </source>
</evidence>
<dbReference type="STRING" id="8153.ENSHBUP00000022100"/>
<feature type="domain" description="Ig-like" evidence="8">
    <location>
        <begin position="42"/>
        <end position="114"/>
    </location>
</feature>
<dbReference type="Ensembl" id="ENSHBUT00000014564.1">
    <property type="protein sequence ID" value="ENSHBUP00000022100.1"/>
    <property type="gene ID" value="ENSHBUG00000002165.1"/>
</dbReference>
<dbReference type="GeneTree" id="ENSGT00940000169015"/>
<dbReference type="GO" id="GO:0005911">
    <property type="term" value="C:cell-cell junction"/>
    <property type="evidence" value="ECO:0007669"/>
    <property type="project" value="TreeGrafter"/>
</dbReference>
<dbReference type="SUPFAM" id="SSF48726">
    <property type="entry name" value="Immunoglobulin"/>
    <property type="match status" value="8"/>
</dbReference>
<dbReference type="Pfam" id="PF07679">
    <property type="entry name" value="I-set"/>
    <property type="match status" value="1"/>
</dbReference>
<accession>A0A3Q2WB46</accession>
<sequence length="845" mass="92513">MDLLCVRRLFVQLISAVLLMSSKYILALRVDITPETALFGLGERQQLVCLFQGCTTTPSVSWSILGDRPLSGSISTNQTCSVLTFERVKMEHDEAILCTVSCNGDRKQAKRSVQVYSFPSDPVITGQDNVKLGVKSTLTCKAFNIYPDEEVNITWHSGNTILQTTVQDGESGAVQSDYNFTAENADQGRNITCRVTLKLKDLPDNKKTRESAVPINVLCESGFGSESSRLSLVVRVLINPTSLSPDAPVVKKLESKEVMAGSPLTLTCLAEGNPEPTITWSFRTADGRTLQRSQGGQLNFTAVEVSEAGRYECDARNTEGTHSSTVDVTVHSPPTNTSLSVIPGEEVVEGQQVTFVCSSEGAPLPRLVLSRNGTELQSVDRASTIIFNLSSALLEHSDVYQCDASNLYGSQLASSSITVRAHPLQVEASPRVSAARGSALSLSCKASGCLHTPILLTWLRKDQNQTVLQTTWPQDGLSVLHLQDLDLQDRGEYSCQAQCETVNRSRNIQVHVYSFPFDPVLENPGPVLLGEEAVFRCDVINVFWANQLRIQWLLGNKTVAEKSFSFSSVLQNVSFSLHHRVDEDHQVLTCSADLLQEGGDLWRSKRTSIHLQVHYPPRNTSLLIRPDEELVEGRHVTFSCLSDGAPAPALVLSRNGMELQRIKPATSSPLTFTFSPILLEHSDLYRCEASNKYGSEVASHSITVKAPPRNTTVHILPSTVVQEGQNVTVCCQTISFPPSAVILKKMTNGTELYSTNGTFLLVNLTAKDSGLYQVNVTNDLGYQVKIFSISVRERSTKLPPSFSVIIIPAVCIATVLAASALFLDYVRRSRKKGFYQLPQSAPPSA</sequence>
<evidence type="ECO:0000256" key="2">
    <source>
        <dbReference type="ARBA" id="ARBA00023136"/>
    </source>
</evidence>
<dbReference type="PROSITE" id="PS50835">
    <property type="entry name" value="IG_LIKE"/>
    <property type="match status" value="7"/>
</dbReference>
<evidence type="ECO:0000259" key="8">
    <source>
        <dbReference type="PROSITE" id="PS50835"/>
    </source>
</evidence>
<comment type="subcellular location">
    <subcellularLocation>
        <location evidence="1">Membrane</location>
        <topology evidence="1">Single-pass type I membrane protein</topology>
    </subcellularLocation>
</comment>
<feature type="domain" description="Ig-like" evidence="8">
    <location>
        <begin position="334"/>
        <end position="418"/>
    </location>
</feature>
<dbReference type="InterPro" id="IPR003599">
    <property type="entry name" value="Ig_sub"/>
</dbReference>
<dbReference type="Gene3D" id="2.60.40.10">
    <property type="entry name" value="Immunoglobulins"/>
    <property type="match status" value="8"/>
</dbReference>
<dbReference type="GO" id="GO:0050839">
    <property type="term" value="F:cell adhesion molecule binding"/>
    <property type="evidence" value="ECO:0007669"/>
    <property type="project" value="TreeGrafter"/>
</dbReference>
<dbReference type="InterPro" id="IPR036179">
    <property type="entry name" value="Ig-like_dom_sf"/>
</dbReference>
<keyword evidence="5" id="KW-0393">Immunoglobulin domain</keyword>
<name>A0A3Q2WB46_HAPBU</name>
<reference evidence="9" key="2">
    <citation type="submission" date="2025-09" db="UniProtKB">
        <authorList>
            <consortium name="Ensembl"/>
        </authorList>
    </citation>
    <scope>IDENTIFICATION</scope>
</reference>
<dbReference type="Pfam" id="PF13927">
    <property type="entry name" value="Ig_3"/>
    <property type="match status" value="1"/>
</dbReference>
<dbReference type="GO" id="GO:0005886">
    <property type="term" value="C:plasma membrane"/>
    <property type="evidence" value="ECO:0007669"/>
    <property type="project" value="TreeGrafter"/>
</dbReference>
<reference evidence="9" key="1">
    <citation type="submission" date="2025-08" db="UniProtKB">
        <authorList>
            <consortium name="Ensembl"/>
        </authorList>
    </citation>
    <scope>IDENTIFICATION</scope>
</reference>
<keyword evidence="2 7" id="KW-0472">Membrane</keyword>
<feature type="domain" description="Ig-like" evidence="8">
    <location>
        <begin position="708"/>
        <end position="790"/>
    </location>
</feature>
<dbReference type="PANTHER" id="PTHR11640">
    <property type="entry name" value="NEPHRIN"/>
    <property type="match status" value="1"/>
</dbReference>
<feature type="domain" description="Ig-like" evidence="8">
    <location>
        <begin position="119"/>
        <end position="216"/>
    </location>
</feature>
<organism evidence="9 10">
    <name type="scientific">Haplochromis burtoni</name>
    <name type="common">Burton's mouthbrooder</name>
    <name type="synonym">Chromis burtoni</name>
    <dbReference type="NCBI Taxonomy" id="8153"/>
    <lineage>
        <taxon>Eukaryota</taxon>
        <taxon>Metazoa</taxon>
        <taxon>Chordata</taxon>
        <taxon>Craniata</taxon>
        <taxon>Vertebrata</taxon>
        <taxon>Euteleostomi</taxon>
        <taxon>Actinopterygii</taxon>
        <taxon>Neopterygii</taxon>
        <taxon>Teleostei</taxon>
        <taxon>Neoteleostei</taxon>
        <taxon>Acanthomorphata</taxon>
        <taxon>Ovalentaria</taxon>
        <taxon>Cichlomorphae</taxon>
        <taxon>Cichliformes</taxon>
        <taxon>Cichlidae</taxon>
        <taxon>African cichlids</taxon>
        <taxon>Pseudocrenilabrinae</taxon>
        <taxon>Haplochromini</taxon>
        <taxon>Haplochromis</taxon>
    </lineage>
</organism>
<feature type="domain" description="Ig-like" evidence="8">
    <location>
        <begin position="617"/>
        <end position="703"/>
    </location>
</feature>
<keyword evidence="7" id="KW-1133">Transmembrane helix</keyword>
<protein>
    <submittedName>
        <fullName evidence="9">Vascular cell adhesion molecule 1</fullName>
    </submittedName>
</protein>
<feature type="domain" description="Ig-like" evidence="8">
    <location>
        <begin position="245"/>
        <end position="329"/>
    </location>
</feature>
<keyword evidence="10" id="KW-1185">Reference proteome</keyword>